<comment type="caution">
    <text evidence="1">The sequence shown here is derived from an EMBL/GenBank/DDBJ whole genome shotgun (WGS) entry which is preliminary data.</text>
</comment>
<protein>
    <submittedName>
        <fullName evidence="2">Hypothetical_protein</fullName>
    </submittedName>
</protein>
<evidence type="ECO:0000313" key="1">
    <source>
        <dbReference type="EMBL" id="CAI9916781.1"/>
    </source>
</evidence>
<accession>A0AA86TGS8</accession>
<keyword evidence="3" id="KW-1185">Reference proteome</keyword>
<dbReference type="AlphaFoldDB" id="A0AA86TGS8"/>
<dbReference type="EMBL" id="CATOUU010000109">
    <property type="protein sequence ID" value="CAI9916781.1"/>
    <property type="molecule type" value="Genomic_DNA"/>
</dbReference>
<reference evidence="2 3" key="2">
    <citation type="submission" date="2024-07" db="EMBL/GenBank/DDBJ databases">
        <authorList>
            <person name="Akdeniz Z."/>
        </authorList>
    </citation>
    <scope>NUCLEOTIDE SEQUENCE [LARGE SCALE GENOMIC DNA]</scope>
</reference>
<dbReference type="Proteomes" id="UP001642409">
    <property type="component" value="Unassembled WGS sequence"/>
</dbReference>
<sequence length="247" mass="27617">MRLLAQEHGSESQSRRAQQSLAQWPAQLAKESQSRRRIGFQLSISKTSDQDRTIMVSGLLARLCVAVYLSSPLRVALAKSARPTVIFKLGAPVKIQFAALRFAGRVFCLGVWPGRDCPRIRPVRAPPLATPVFAFGHLRQTARIHISPSSRERANARRAACWCRAASGGRWARFVVRWTPAEMGRRSTQFVSLIAAEQQKPKGAEALPVRMSHRAFHSDAFCRAFGPRRKVKVVQITFQIATVFQKC</sequence>
<evidence type="ECO:0000313" key="3">
    <source>
        <dbReference type="Proteomes" id="UP001642409"/>
    </source>
</evidence>
<gene>
    <name evidence="1" type="ORF">HINF_LOCUS4426</name>
    <name evidence="2" type="ORF">HINF_LOCUS67236</name>
</gene>
<dbReference type="EMBL" id="CAXDID020000461">
    <property type="protein sequence ID" value="CAL6093947.1"/>
    <property type="molecule type" value="Genomic_DNA"/>
</dbReference>
<reference evidence="1" key="1">
    <citation type="submission" date="2023-06" db="EMBL/GenBank/DDBJ databases">
        <authorList>
            <person name="Kurt Z."/>
        </authorList>
    </citation>
    <scope>NUCLEOTIDE SEQUENCE</scope>
</reference>
<organism evidence="1">
    <name type="scientific">Hexamita inflata</name>
    <dbReference type="NCBI Taxonomy" id="28002"/>
    <lineage>
        <taxon>Eukaryota</taxon>
        <taxon>Metamonada</taxon>
        <taxon>Diplomonadida</taxon>
        <taxon>Hexamitidae</taxon>
        <taxon>Hexamitinae</taxon>
        <taxon>Hexamita</taxon>
    </lineage>
</organism>
<evidence type="ECO:0000313" key="2">
    <source>
        <dbReference type="EMBL" id="CAL6093947.1"/>
    </source>
</evidence>
<proteinExistence type="predicted"/>
<name>A0AA86TGS8_9EUKA</name>